<proteinExistence type="predicted"/>
<evidence type="ECO:0000256" key="3">
    <source>
        <dbReference type="PROSITE-ProRule" id="PRU00325"/>
    </source>
</evidence>
<dbReference type="AlphaFoldDB" id="A0A8B8CXH4"/>
<dbReference type="PANTHER" id="PTHR23080:SF141">
    <property type="entry name" value="TRANSPOSASE HELIX-TURN-HELIX DOMAIN-CONTAINING PROTEIN"/>
    <property type="match status" value="1"/>
</dbReference>
<sequence>MPKEYKCFLCGKYHIKIKRPIKQASLKEYVTKLSGRDPGNDDVICNNCRRVYYNSLKTPAPTPEELPVNDEVCSPKVIHLNIPSTQSSHKYCIVCKKKSSKRVKLCTVPLTARTQAFIYNGIFIKSSARCCSAHLQGQNFLQPSLAVLEAKYEKSFFNRTDLVSLLENVRLTLKKSSILDFDNGDSLTTEDYYNLTGLTKEQFEDLSCHVTSIRHSAVRSVKTCLAILMTKLRTGLPNHILGTIFSLKKCQIQRSIHSARISLQYFVSQNVGFEHISHDDFVENHTTPIAKKLFSDNDDKTAILVLDGTYIFIQKSSDYKFQRQSYNLHKHRPLVKPMVVVGTDGYILSVLGPYLSNAKNNDAAITRHILSTNSEGMNDWLQDNDLCIVDRGFRDVVEFLEERGLCVQMPVYLKKGSKQHSTEDANTSRLITKIRWIVESINGRLKQWRFFDKVVSNHYIPHIGEFLRIIAAISNKYRTPPASFQCDVQIAEEMLQKTTQGNHVKTMVENEGLLNKRSIYTEINSSSDLLKDFPVLSEEKLRQITLGVYQLKQAPLYATEHLDQENAYHLYVCKVKENLLKVKTQSRHCNSTLHTSFVEYDLDGHITGWYCTCKVGARVVGCCAHIASIIWYLGYQRFQQHSSVKFNVSKSVLDADDIPVSDTDSECSSTVEE</sequence>
<dbReference type="PANTHER" id="PTHR23080">
    <property type="entry name" value="THAP DOMAIN PROTEIN"/>
    <property type="match status" value="1"/>
</dbReference>
<keyword evidence="2" id="KW-0479">Metal-binding</keyword>
<name>A0A8B8CXH4_CRAVI</name>
<dbReference type="OrthoDB" id="10061678at2759"/>
<dbReference type="Pfam" id="PF13359">
    <property type="entry name" value="DDE_Tnp_4"/>
    <property type="match status" value="1"/>
</dbReference>
<evidence type="ECO:0000313" key="5">
    <source>
        <dbReference type="Proteomes" id="UP000694844"/>
    </source>
</evidence>
<dbReference type="Proteomes" id="UP000694844">
    <property type="component" value="Chromosome 3"/>
</dbReference>
<dbReference type="KEGG" id="cvn:111122814"/>
<evidence type="ECO:0000259" key="4">
    <source>
        <dbReference type="PROSITE" id="PS50966"/>
    </source>
</evidence>
<keyword evidence="5" id="KW-1185">Reference proteome</keyword>
<organism evidence="5 6">
    <name type="scientific">Crassostrea virginica</name>
    <name type="common">Eastern oyster</name>
    <dbReference type="NCBI Taxonomy" id="6565"/>
    <lineage>
        <taxon>Eukaryota</taxon>
        <taxon>Metazoa</taxon>
        <taxon>Spiralia</taxon>
        <taxon>Lophotrochozoa</taxon>
        <taxon>Mollusca</taxon>
        <taxon>Bivalvia</taxon>
        <taxon>Autobranchia</taxon>
        <taxon>Pteriomorphia</taxon>
        <taxon>Ostreida</taxon>
        <taxon>Ostreoidea</taxon>
        <taxon>Ostreidae</taxon>
        <taxon>Crassostrea</taxon>
    </lineage>
</organism>
<dbReference type="PROSITE" id="PS50966">
    <property type="entry name" value="ZF_SWIM"/>
    <property type="match status" value="1"/>
</dbReference>
<dbReference type="RefSeq" id="XP_022320504.1">
    <property type="nucleotide sequence ID" value="XM_022464796.1"/>
</dbReference>
<accession>A0A8B8CXH4</accession>
<evidence type="ECO:0000313" key="7">
    <source>
        <dbReference type="RefSeq" id="XP_022320504.1"/>
    </source>
</evidence>
<comment type="cofactor">
    <cofactor evidence="1">
        <name>a divalent metal cation</name>
        <dbReference type="ChEBI" id="CHEBI:60240"/>
    </cofactor>
</comment>
<evidence type="ECO:0000256" key="2">
    <source>
        <dbReference type="ARBA" id="ARBA00022723"/>
    </source>
</evidence>
<feature type="domain" description="SWIM-type" evidence="4">
    <location>
        <begin position="596"/>
        <end position="634"/>
    </location>
</feature>
<evidence type="ECO:0000256" key="1">
    <source>
        <dbReference type="ARBA" id="ARBA00001968"/>
    </source>
</evidence>
<dbReference type="GeneID" id="111122814"/>
<dbReference type="InterPro" id="IPR027806">
    <property type="entry name" value="HARBI1_dom"/>
</dbReference>
<dbReference type="RefSeq" id="XP_022320503.1">
    <property type="nucleotide sequence ID" value="XM_022464795.1"/>
</dbReference>
<protein>
    <submittedName>
        <fullName evidence="6 7">Uncharacterized protein LOC111122814</fullName>
    </submittedName>
</protein>
<reference evidence="6 7" key="1">
    <citation type="submission" date="2025-04" db="UniProtKB">
        <authorList>
            <consortium name="RefSeq"/>
        </authorList>
    </citation>
    <scope>IDENTIFICATION</scope>
    <source>
        <tissue evidence="6 7">Whole sample</tissue>
    </source>
</reference>
<keyword evidence="3" id="KW-0862">Zinc</keyword>
<dbReference type="GO" id="GO:0008270">
    <property type="term" value="F:zinc ion binding"/>
    <property type="evidence" value="ECO:0007669"/>
    <property type="project" value="UniProtKB-KW"/>
</dbReference>
<keyword evidence="3" id="KW-0863">Zinc-finger</keyword>
<dbReference type="InterPro" id="IPR007527">
    <property type="entry name" value="Znf_SWIM"/>
</dbReference>
<gene>
    <name evidence="6 7" type="primary">LOC111122814</name>
</gene>
<evidence type="ECO:0000313" key="6">
    <source>
        <dbReference type="RefSeq" id="XP_022320503.1"/>
    </source>
</evidence>